<feature type="transmembrane region" description="Helical" evidence="1">
    <location>
        <begin position="6"/>
        <end position="26"/>
    </location>
</feature>
<organism evidence="2 3">
    <name type="scientific">Glomus cerebriforme</name>
    <dbReference type="NCBI Taxonomy" id="658196"/>
    <lineage>
        <taxon>Eukaryota</taxon>
        <taxon>Fungi</taxon>
        <taxon>Fungi incertae sedis</taxon>
        <taxon>Mucoromycota</taxon>
        <taxon>Glomeromycotina</taxon>
        <taxon>Glomeromycetes</taxon>
        <taxon>Glomerales</taxon>
        <taxon>Glomeraceae</taxon>
        <taxon>Glomus</taxon>
    </lineage>
</organism>
<sequence length="274" mass="32125">MNARSYFNLMFLGTFLIEIMFGIIGIFKLHTDILVILTSVIFVFGIFTIVGKNLLHLLAFCIAHIAPILILIESYPYDETIRFTATLVIILFDSLFVILLIIIWKNNVINNSITLLHNNFFLSPTINDLGLTGIHIFVAFLPPFILTFSSTIIRKELRFYMFFIYCAIFGQVLFVLYYLDLDLMGFITWTSLILLFVNTILCHINFGKKLKFYLTFDPDLGREYEYSNDFNLENDDDKEEEKDEKVFETLNRYWKTIKKNFYNAVILQILNLIE</sequence>
<feature type="transmembrane region" description="Helical" evidence="1">
    <location>
        <begin position="57"/>
        <end position="76"/>
    </location>
</feature>
<reference evidence="2 3" key="1">
    <citation type="submission" date="2018-06" db="EMBL/GenBank/DDBJ databases">
        <title>Comparative genomics reveals the genomic features of Rhizophagus irregularis, R. cerebriforme, R. diaphanum and Gigaspora rosea, and their symbiotic lifestyle signature.</title>
        <authorList>
            <person name="Morin E."/>
            <person name="San Clemente H."/>
            <person name="Chen E.C.H."/>
            <person name="De La Providencia I."/>
            <person name="Hainaut M."/>
            <person name="Kuo A."/>
            <person name="Kohler A."/>
            <person name="Murat C."/>
            <person name="Tang N."/>
            <person name="Roy S."/>
            <person name="Loubradou J."/>
            <person name="Henrissat B."/>
            <person name="Grigoriev I.V."/>
            <person name="Corradi N."/>
            <person name="Roux C."/>
            <person name="Martin F.M."/>
        </authorList>
    </citation>
    <scope>NUCLEOTIDE SEQUENCE [LARGE SCALE GENOMIC DNA]</scope>
    <source>
        <strain evidence="2 3">DAOM 227022</strain>
    </source>
</reference>
<feature type="transmembrane region" description="Helical" evidence="1">
    <location>
        <begin position="185"/>
        <end position="206"/>
    </location>
</feature>
<feature type="transmembrane region" description="Helical" evidence="1">
    <location>
        <begin position="33"/>
        <end position="51"/>
    </location>
</feature>
<keyword evidence="1" id="KW-0472">Membrane</keyword>
<dbReference type="Proteomes" id="UP000265703">
    <property type="component" value="Unassembled WGS sequence"/>
</dbReference>
<dbReference type="EMBL" id="QKYT01000873">
    <property type="protein sequence ID" value="RIA80956.1"/>
    <property type="molecule type" value="Genomic_DNA"/>
</dbReference>
<dbReference type="OrthoDB" id="10541833at2759"/>
<gene>
    <name evidence="2" type="ORF">C1645_837807</name>
</gene>
<feature type="transmembrane region" description="Helical" evidence="1">
    <location>
        <begin position="83"/>
        <end position="104"/>
    </location>
</feature>
<dbReference type="AlphaFoldDB" id="A0A397S880"/>
<comment type="caution">
    <text evidence="2">The sequence shown here is derived from an EMBL/GenBank/DDBJ whole genome shotgun (WGS) entry which is preliminary data.</text>
</comment>
<keyword evidence="1" id="KW-0812">Transmembrane</keyword>
<protein>
    <submittedName>
        <fullName evidence="2">Uncharacterized protein</fullName>
    </submittedName>
</protein>
<evidence type="ECO:0000313" key="2">
    <source>
        <dbReference type="EMBL" id="RIA80956.1"/>
    </source>
</evidence>
<feature type="transmembrane region" description="Helical" evidence="1">
    <location>
        <begin position="160"/>
        <end position="179"/>
    </location>
</feature>
<name>A0A397S880_9GLOM</name>
<keyword evidence="3" id="KW-1185">Reference proteome</keyword>
<feature type="transmembrane region" description="Helical" evidence="1">
    <location>
        <begin position="129"/>
        <end position="148"/>
    </location>
</feature>
<dbReference type="STRING" id="658196.A0A397S880"/>
<keyword evidence="1" id="KW-1133">Transmembrane helix</keyword>
<proteinExistence type="predicted"/>
<accession>A0A397S880</accession>
<evidence type="ECO:0000313" key="3">
    <source>
        <dbReference type="Proteomes" id="UP000265703"/>
    </source>
</evidence>
<evidence type="ECO:0000256" key="1">
    <source>
        <dbReference type="SAM" id="Phobius"/>
    </source>
</evidence>